<feature type="domain" description="RNA polymerase sigma-70 region 4" evidence="8">
    <location>
        <begin position="202"/>
        <end position="251"/>
    </location>
</feature>
<feature type="domain" description="RNA polymerase sigma-70 region 2" evidence="7">
    <location>
        <begin position="38"/>
        <end position="105"/>
    </location>
</feature>
<evidence type="ECO:0000256" key="3">
    <source>
        <dbReference type="ARBA" id="ARBA00023125"/>
    </source>
</evidence>
<accession>A0A543PQK2</accession>
<dbReference type="RefSeq" id="WP_141823162.1">
    <property type="nucleotide sequence ID" value="NZ_BAAAQC010000012.1"/>
</dbReference>
<comment type="caution">
    <text evidence="9">The sequence shown here is derived from an EMBL/GenBank/DDBJ whole genome shotgun (WGS) entry which is preliminary data.</text>
</comment>
<evidence type="ECO:0000313" key="10">
    <source>
        <dbReference type="Proteomes" id="UP000320085"/>
    </source>
</evidence>
<evidence type="ECO:0000259" key="7">
    <source>
        <dbReference type="Pfam" id="PF04542"/>
    </source>
</evidence>
<dbReference type="PANTHER" id="PTHR30385:SF4">
    <property type="entry name" value="RNA POLYMERASE SIGMA-E FACTOR"/>
    <property type="match status" value="1"/>
</dbReference>
<dbReference type="SUPFAM" id="SSF88659">
    <property type="entry name" value="Sigma3 and sigma4 domains of RNA polymerase sigma factors"/>
    <property type="match status" value="2"/>
</dbReference>
<keyword evidence="4" id="KW-0804">Transcription</keyword>
<dbReference type="InterPro" id="IPR007624">
    <property type="entry name" value="RNA_pol_sigma70_r3"/>
</dbReference>
<dbReference type="CDD" id="cd06171">
    <property type="entry name" value="Sigma70_r4"/>
    <property type="match status" value="1"/>
</dbReference>
<dbReference type="InterPro" id="IPR036388">
    <property type="entry name" value="WH-like_DNA-bd_sf"/>
</dbReference>
<feature type="region of interest" description="Disordered" evidence="5">
    <location>
        <begin position="261"/>
        <end position="286"/>
    </location>
</feature>
<dbReference type="PRINTS" id="PR00046">
    <property type="entry name" value="SIGMA70FCT"/>
</dbReference>
<dbReference type="GO" id="GO:0003677">
    <property type="term" value="F:DNA binding"/>
    <property type="evidence" value="ECO:0007669"/>
    <property type="project" value="UniProtKB-KW"/>
</dbReference>
<feature type="domain" description="RNA polymerase sigma-70 region 3" evidence="6">
    <location>
        <begin position="120"/>
        <end position="170"/>
    </location>
</feature>
<dbReference type="Gene3D" id="1.10.10.10">
    <property type="entry name" value="Winged helix-like DNA-binding domain superfamily/Winged helix DNA-binding domain"/>
    <property type="match status" value="2"/>
</dbReference>
<organism evidence="9 10">
    <name type="scientific">Humibacillus xanthopallidus</name>
    <dbReference type="NCBI Taxonomy" id="412689"/>
    <lineage>
        <taxon>Bacteria</taxon>
        <taxon>Bacillati</taxon>
        <taxon>Actinomycetota</taxon>
        <taxon>Actinomycetes</taxon>
        <taxon>Micrococcales</taxon>
        <taxon>Intrasporangiaceae</taxon>
        <taxon>Humibacillus</taxon>
    </lineage>
</organism>
<dbReference type="Pfam" id="PF04539">
    <property type="entry name" value="Sigma70_r3"/>
    <property type="match status" value="1"/>
</dbReference>
<dbReference type="GO" id="GO:0006352">
    <property type="term" value="P:DNA-templated transcription initiation"/>
    <property type="evidence" value="ECO:0007669"/>
    <property type="project" value="InterPro"/>
</dbReference>
<dbReference type="InterPro" id="IPR000943">
    <property type="entry name" value="RNA_pol_sigma70"/>
</dbReference>
<dbReference type="EMBL" id="VFQF01000002">
    <property type="protein sequence ID" value="TQN46353.1"/>
    <property type="molecule type" value="Genomic_DNA"/>
</dbReference>
<dbReference type="InterPro" id="IPR013324">
    <property type="entry name" value="RNA_pol_sigma_r3/r4-like"/>
</dbReference>
<dbReference type="InterPro" id="IPR014284">
    <property type="entry name" value="RNA_pol_sigma-70_dom"/>
</dbReference>
<evidence type="ECO:0000256" key="2">
    <source>
        <dbReference type="ARBA" id="ARBA00023082"/>
    </source>
</evidence>
<evidence type="ECO:0000259" key="6">
    <source>
        <dbReference type="Pfam" id="PF04539"/>
    </source>
</evidence>
<dbReference type="OrthoDB" id="9804285at2"/>
<evidence type="ECO:0000256" key="1">
    <source>
        <dbReference type="ARBA" id="ARBA00023015"/>
    </source>
</evidence>
<evidence type="ECO:0000313" key="9">
    <source>
        <dbReference type="EMBL" id="TQN46353.1"/>
    </source>
</evidence>
<name>A0A543PQK2_9MICO</name>
<dbReference type="Pfam" id="PF04545">
    <property type="entry name" value="Sigma70_r4"/>
    <property type="match status" value="1"/>
</dbReference>
<reference evidence="9 10" key="1">
    <citation type="submission" date="2019-06" db="EMBL/GenBank/DDBJ databases">
        <title>Sequencing the genomes of 1000 actinobacteria strains.</title>
        <authorList>
            <person name="Klenk H.-P."/>
        </authorList>
    </citation>
    <scope>NUCLEOTIDE SEQUENCE [LARGE SCALE GENOMIC DNA]</scope>
    <source>
        <strain evidence="9 10">DSM 21776</strain>
    </source>
</reference>
<dbReference type="PANTHER" id="PTHR30385">
    <property type="entry name" value="SIGMA FACTOR F FLAGELLAR"/>
    <property type="match status" value="1"/>
</dbReference>
<dbReference type="NCBIfam" id="TIGR02937">
    <property type="entry name" value="sigma70-ECF"/>
    <property type="match status" value="2"/>
</dbReference>
<sequence length="286" mass="31882">MTDPSRAPRDAQTRALITAVRSAGSESERSRALEAVTRLHLPLARSLAHRYAGKGIEREDLEQVAFLALLKAVQRFDLAQATEFGAYATPTITGELRRHFRDHGWLVRPPRSLQERRQLVTDSRSRLEQSLGHEPSLEELAAELDLTLDAVKEAQVAASNLRPASLDATTTEGGRPVLDLIDGRADALTDPGLDEGIVVRTALQHLSPRDRELVELRFTRDMTQAEIAEAMGLSAMQVSRLLRRILEELREHLEETELRPTQLRPTVIRPSGLRPAEPRRAQLVSA</sequence>
<evidence type="ECO:0000259" key="8">
    <source>
        <dbReference type="Pfam" id="PF04545"/>
    </source>
</evidence>
<dbReference type="InterPro" id="IPR007630">
    <property type="entry name" value="RNA_pol_sigma70_r4"/>
</dbReference>
<evidence type="ECO:0000256" key="4">
    <source>
        <dbReference type="ARBA" id="ARBA00023163"/>
    </source>
</evidence>
<dbReference type="GO" id="GO:0016987">
    <property type="term" value="F:sigma factor activity"/>
    <property type="evidence" value="ECO:0007669"/>
    <property type="project" value="UniProtKB-KW"/>
</dbReference>
<evidence type="ECO:0000256" key="5">
    <source>
        <dbReference type="SAM" id="MobiDB-lite"/>
    </source>
</evidence>
<gene>
    <name evidence="9" type="ORF">FHX52_3074</name>
</gene>
<dbReference type="Gene3D" id="1.20.120.1810">
    <property type="match status" value="1"/>
</dbReference>
<keyword evidence="3" id="KW-0238">DNA-binding</keyword>
<dbReference type="Pfam" id="PF04542">
    <property type="entry name" value="Sigma70_r2"/>
    <property type="match status" value="1"/>
</dbReference>
<dbReference type="AlphaFoldDB" id="A0A543PQK2"/>
<dbReference type="SUPFAM" id="SSF88946">
    <property type="entry name" value="Sigma2 domain of RNA polymerase sigma factors"/>
    <property type="match status" value="1"/>
</dbReference>
<proteinExistence type="predicted"/>
<dbReference type="Proteomes" id="UP000320085">
    <property type="component" value="Unassembled WGS sequence"/>
</dbReference>
<keyword evidence="2" id="KW-0731">Sigma factor</keyword>
<dbReference type="InterPro" id="IPR007627">
    <property type="entry name" value="RNA_pol_sigma70_r2"/>
</dbReference>
<dbReference type="InterPro" id="IPR013325">
    <property type="entry name" value="RNA_pol_sigma_r2"/>
</dbReference>
<keyword evidence="1" id="KW-0805">Transcription regulation</keyword>
<protein>
    <submittedName>
        <fullName evidence="9">RNA polymerase sigma-B factor</fullName>
    </submittedName>
</protein>